<dbReference type="PROSITE" id="PS51257">
    <property type="entry name" value="PROKAR_LIPOPROTEIN"/>
    <property type="match status" value="1"/>
</dbReference>
<keyword evidence="1" id="KW-0732">Signal</keyword>
<evidence type="ECO:0000313" key="3">
    <source>
        <dbReference type="Proteomes" id="UP000048908"/>
    </source>
</evidence>
<feature type="chain" id="PRO_5005807088" evidence="1">
    <location>
        <begin position="23"/>
        <end position="58"/>
    </location>
</feature>
<keyword evidence="3" id="KW-1185">Reference proteome</keyword>
<dbReference type="EMBL" id="CXPG01000020">
    <property type="protein sequence ID" value="CTQ33366.1"/>
    <property type="molecule type" value="Genomic_DNA"/>
</dbReference>
<protein>
    <submittedName>
        <fullName evidence="2">Uncharacterized protein</fullName>
    </submittedName>
</protein>
<dbReference type="Proteomes" id="UP000048908">
    <property type="component" value="Unassembled WGS sequence"/>
</dbReference>
<organism evidence="2 3">
    <name type="scientific">Jannaschia rubra</name>
    <dbReference type="NCBI Taxonomy" id="282197"/>
    <lineage>
        <taxon>Bacteria</taxon>
        <taxon>Pseudomonadati</taxon>
        <taxon>Pseudomonadota</taxon>
        <taxon>Alphaproteobacteria</taxon>
        <taxon>Rhodobacterales</taxon>
        <taxon>Roseobacteraceae</taxon>
        <taxon>Jannaschia</taxon>
    </lineage>
</organism>
<name>A0A0M6XQE5_9RHOB</name>
<proteinExistence type="predicted"/>
<reference evidence="2 3" key="1">
    <citation type="submission" date="2015-07" db="EMBL/GenBank/DDBJ databases">
        <authorList>
            <person name="Noorani M."/>
        </authorList>
    </citation>
    <scope>NUCLEOTIDE SEQUENCE [LARGE SCALE GENOMIC DNA]</scope>
    <source>
        <strain evidence="2 3">CECT 5088</strain>
    </source>
</reference>
<evidence type="ECO:0000256" key="1">
    <source>
        <dbReference type="SAM" id="SignalP"/>
    </source>
</evidence>
<feature type="signal peptide" evidence="1">
    <location>
        <begin position="1"/>
        <end position="22"/>
    </location>
</feature>
<dbReference type="AlphaFoldDB" id="A0A0M6XQE5"/>
<evidence type="ECO:0000313" key="2">
    <source>
        <dbReference type="EMBL" id="CTQ33366.1"/>
    </source>
</evidence>
<dbReference type="RefSeq" id="WP_158448481.1">
    <property type="nucleotide sequence ID" value="NZ_CXPG01000020.1"/>
</dbReference>
<dbReference type="STRING" id="282197.SAMN04488517_102194"/>
<sequence length="58" mass="5684">MTTALKLLTALSLTAIVAGCQAGGDNRVETIGEIEATTDTAIAGDTVPAVGGATQVQP</sequence>
<gene>
    <name evidence="2" type="ORF">JAN5088_02148</name>
</gene>
<accession>A0A0M6XQE5</accession>